<dbReference type="HOGENOM" id="CLU_2027037_0_0_1"/>
<dbReference type="GeneID" id="20675467"/>
<feature type="compositionally biased region" description="Low complexity" evidence="1">
    <location>
        <begin position="80"/>
        <end position="94"/>
    </location>
</feature>
<protein>
    <submittedName>
        <fullName evidence="2">Uncharacterized protein</fullName>
    </submittedName>
</protein>
<keyword evidence="3" id="KW-1185">Reference proteome</keyword>
<proteinExistence type="predicted"/>
<dbReference type="RefSeq" id="XP_009552962.1">
    <property type="nucleotide sequence ID" value="XM_009554667.1"/>
</dbReference>
<dbReference type="EMBL" id="KI925466">
    <property type="protein sequence ID" value="ETW75563.1"/>
    <property type="molecule type" value="Genomic_DNA"/>
</dbReference>
<dbReference type="KEGG" id="hir:HETIRDRAFT_442611"/>
<dbReference type="Proteomes" id="UP000030671">
    <property type="component" value="Unassembled WGS sequence"/>
</dbReference>
<reference evidence="2 3" key="1">
    <citation type="journal article" date="2012" name="New Phytol.">
        <title>Insight into trade-off between wood decay and parasitism from the genome of a fungal forest pathogen.</title>
        <authorList>
            <person name="Olson A."/>
            <person name="Aerts A."/>
            <person name="Asiegbu F."/>
            <person name="Belbahri L."/>
            <person name="Bouzid O."/>
            <person name="Broberg A."/>
            <person name="Canback B."/>
            <person name="Coutinho P.M."/>
            <person name="Cullen D."/>
            <person name="Dalman K."/>
            <person name="Deflorio G."/>
            <person name="van Diepen L.T."/>
            <person name="Dunand C."/>
            <person name="Duplessis S."/>
            <person name="Durling M."/>
            <person name="Gonthier P."/>
            <person name="Grimwood J."/>
            <person name="Fossdal C.G."/>
            <person name="Hansson D."/>
            <person name="Henrissat B."/>
            <person name="Hietala A."/>
            <person name="Himmelstrand K."/>
            <person name="Hoffmeister D."/>
            <person name="Hogberg N."/>
            <person name="James T.Y."/>
            <person name="Karlsson M."/>
            <person name="Kohler A."/>
            <person name="Kues U."/>
            <person name="Lee Y.H."/>
            <person name="Lin Y.C."/>
            <person name="Lind M."/>
            <person name="Lindquist E."/>
            <person name="Lombard V."/>
            <person name="Lucas S."/>
            <person name="Lunden K."/>
            <person name="Morin E."/>
            <person name="Murat C."/>
            <person name="Park J."/>
            <person name="Raffaello T."/>
            <person name="Rouze P."/>
            <person name="Salamov A."/>
            <person name="Schmutz J."/>
            <person name="Solheim H."/>
            <person name="Stahlberg J."/>
            <person name="Velez H."/>
            <person name="de Vries R.P."/>
            <person name="Wiebenga A."/>
            <person name="Woodward S."/>
            <person name="Yakovlev I."/>
            <person name="Garbelotto M."/>
            <person name="Martin F."/>
            <person name="Grigoriev I.V."/>
            <person name="Stenlid J."/>
        </authorList>
    </citation>
    <scope>NUCLEOTIDE SEQUENCE [LARGE SCALE GENOMIC DNA]</scope>
    <source>
        <strain evidence="2 3">TC 32-1</strain>
    </source>
</reference>
<dbReference type="AlphaFoldDB" id="W4JPV4"/>
<name>W4JPV4_HETIT</name>
<evidence type="ECO:0000313" key="2">
    <source>
        <dbReference type="EMBL" id="ETW75563.1"/>
    </source>
</evidence>
<accession>W4JPV4</accession>
<evidence type="ECO:0000313" key="3">
    <source>
        <dbReference type="Proteomes" id="UP000030671"/>
    </source>
</evidence>
<gene>
    <name evidence="2" type="ORF">HETIRDRAFT_442611</name>
</gene>
<dbReference type="InParanoid" id="W4JPV4"/>
<organism evidence="2 3">
    <name type="scientific">Heterobasidion irregulare (strain TC 32-1)</name>
    <dbReference type="NCBI Taxonomy" id="747525"/>
    <lineage>
        <taxon>Eukaryota</taxon>
        <taxon>Fungi</taxon>
        <taxon>Dikarya</taxon>
        <taxon>Basidiomycota</taxon>
        <taxon>Agaricomycotina</taxon>
        <taxon>Agaricomycetes</taxon>
        <taxon>Russulales</taxon>
        <taxon>Bondarzewiaceae</taxon>
        <taxon>Heterobasidion</taxon>
        <taxon>Heterobasidion annosum species complex</taxon>
    </lineage>
</organism>
<feature type="compositionally biased region" description="Polar residues" evidence="1">
    <location>
        <begin position="64"/>
        <end position="77"/>
    </location>
</feature>
<sequence length="122" mass="13403">MQGGNAGHRGRRASASDGVSITMLSVSDQPQYKPKPQSAPHRRKMHPPLPRVPARAEAPLQSHAHAQSETYAQSQKQTHSRNASSAVSASGARAPHGETWVGQWNRADIGQVQKELRRMRLR</sequence>
<feature type="compositionally biased region" description="Polar residues" evidence="1">
    <location>
        <begin position="17"/>
        <end position="30"/>
    </location>
</feature>
<evidence type="ECO:0000256" key="1">
    <source>
        <dbReference type="SAM" id="MobiDB-lite"/>
    </source>
</evidence>
<dbReference type="OrthoDB" id="3215907at2759"/>
<feature type="region of interest" description="Disordered" evidence="1">
    <location>
        <begin position="1"/>
        <end position="122"/>
    </location>
</feature>